<evidence type="ECO:0000313" key="2">
    <source>
        <dbReference type="Proteomes" id="UP001162891"/>
    </source>
</evidence>
<protein>
    <recommendedName>
        <fullName evidence="3">Lipoprotein</fullName>
    </recommendedName>
</protein>
<reference evidence="2" key="1">
    <citation type="journal article" date="2022" name="Int. J. Syst. Evol. Microbiol.">
        <title>Anaeromyxobacter oryzae sp. nov., Anaeromyxobacter diazotrophicus sp. nov. and Anaeromyxobacter paludicola sp. nov., isolated from paddy soils.</title>
        <authorList>
            <person name="Itoh H."/>
            <person name="Xu Z."/>
            <person name="Mise K."/>
            <person name="Masuda Y."/>
            <person name="Ushijima N."/>
            <person name="Hayakawa C."/>
            <person name="Shiratori Y."/>
            <person name="Senoo K."/>
        </authorList>
    </citation>
    <scope>NUCLEOTIDE SEQUENCE [LARGE SCALE GENOMIC DNA]</scope>
    <source>
        <strain evidence="2">Red232</strain>
    </source>
</reference>
<evidence type="ECO:0008006" key="3">
    <source>
        <dbReference type="Google" id="ProtNLM"/>
    </source>
</evidence>
<dbReference type="Proteomes" id="UP001162891">
    <property type="component" value="Chromosome"/>
</dbReference>
<name>A0ABM7WNV1_9BACT</name>
<sequence>MRRLERLTLGLVSSVVTVFIACCYGIPYAFSKGGKVVDAGTKLGIGGIRVSCADRSESTWADGSFYFAFHPGEPDCAALRFEDVDGADNGAYQPKLVEGVPPGEQRDLLVELDPVP</sequence>
<evidence type="ECO:0000313" key="1">
    <source>
        <dbReference type="EMBL" id="BDG01139.1"/>
    </source>
</evidence>
<organism evidence="1 2">
    <name type="scientific">Anaeromyxobacter oryzae</name>
    <dbReference type="NCBI Taxonomy" id="2918170"/>
    <lineage>
        <taxon>Bacteria</taxon>
        <taxon>Pseudomonadati</taxon>
        <taxon>Myxococcota</taxon>
        <taxon>Myxococcia</taxon>
        <taxon>Myxococcales</taxon>
        <taxon>Cystobacterineae</taxon>
        <taxon>Anaeromyxobacteraceae</taxon>
        <taxon>Anaeromyxobacter</taxon>
    </lineage>
</organism>
<keyword evidence="2" id="KW-1185">Reference proteome</keyword>
<dbReference type="EMBL" id="AP025591">
    <property type="protein sequence ID" value="BDG01139.1"/>
    <property type="molecule type" value="Genomic_DNA"/>
</dbReference>
<proteinExistence type="predicted"/>
<gene>
    <name evidence="1" type="ORF">AMOR_01350</name>
</gene>
<dbReference type="RefSeq" id="WP_248357537.1">
    <property type="nucleotide sequence ID" value="NZ_AP025591.1"/>
</dbReference>
<accession>A0ABM7WNV1</accession>
<dbReference type="PROSITE" id="PS51257">
    <property type="entry name" value="PROKAR_LIPOPROTEIN"/>
    <property type="match status" value="1"/>
</dbReference>